<dbReference type="InterPro" id="IPR029063">
    <property type="entry name" value="SAM-dependent_MTases_sf"/>
</dbReference>
<keyword evidence="3" id="KW-1185">Reference proteome</keyword>
<dbReference type="InterPro" id="IPR019410">
    <property type="entry name" value="Methyltransf_16"/>
</dbReference>
<reference evidence="2" key="1">
    <citation type="submission" date="2019-10" db="EMBL/GenBank/DDBJ databases">
        <authorList>
            <consortium name="DOE Joint Genome Institute"/>
            <person name="Kuo A."/>
            <person name="Miyauchi S."/>
            <person name="Kiss E."/>
            <person name="Drula E."/>
            <person name="Kohler A."/>
            <person name="Sanchez-Garcia M."/>
            <person name="Andreopoulos B."/>
            <person name="Barry K.W."/>
            <person name="Bonito G."/>
            <person name="Buee M."/>
            <person name="Carver A."/>
            <person name="Chen C."/>
            <person name="Cichocki N."/>
            <person name="Clum A."/>
            <person name="Culley D."/>
            <person name="Crous P.W."/>
            <person name="Fauchery L."/>
            <person name="Girlanda M."/>
            <person name="Hayes R."/>
            <person name="Keri Z."/>
            <person name="LaButti K."/>
            <person name="Lipzen A."/>
            <person name="Lombard V."/>
            <person name="Magnuson J."/>
            <person name="Maillard F."/>
            <person name="Morin E."/>
            <person name="Murat C."/>
            <person name="Nolan M."/>
            <person name="Ohm R."/>
            <person name="Pangilinan J."/>
            <person name="Pereira M."/>
            <person name="Perotto S."/>
            <person name="Peter M."/>
            <person name="Riley R."/>
            <person name="Sitrit Y."/>
            <person name="Stielow B."/>
            <person name="Szollosi G."/>
            <person name="Zifcakova L."/>
            <person name="Stursova M."/>
            <person name="Spatafora J.W."/>
            <person name="Tedersoo L."/>
            <person name="Vaario L.-M."/>
            <person name="Yamada A."/>
            <person name="Yan M."/>
            <person name="Wang P."/>
            <person name="Xu J."/>
            <person name="Bruns T."/>
            <person name="Baldrian P."/>
            <person name="Vilgalys R."/>
            <person name="Henrissat B."/>
            <person name="Grigoriev I.V."/>
            <person name="Hibbett D."/>
            <person name="Nagy L.G."/>
            <person name="Martin F.M."/>
        </authorList>
    </citation>
    <scope>NUCLEOTIDE SEQUENCE</scope>
    <source>
        <strain evidence="2">BED1</strain>
    </source>
</reference>
<gene>
    <name evidence="2" type="ORF">L210DRAFT_3389217</name>
</gene>
<feature type="region of interest" description="Disordered" evidence="1">
    <location>
        <begin position="61"/>
        <end position="88"/>
    </location>
</feature>
<sequence length="322" mass="35457">MDIFINLPTDSSLVTDADEEIFLLYSALNQAKTSLVGPDGFHGLGHIDSRKDTLSIQFELRPPSSAPGASQPTQKPRHPRKKAPKESAARVIEIEVAQDPTALRSRRGDTGSVVWRASTELAKAVLRQHFFPPELPVFKPDRLAESHCLELGAGTGLLGVALAPLVRTYTATDVRPLLSLIQKNISLNSPGWHGSLSNVTIEELDWLALASLPSTIARARYCPIPKINSTSKLESSDRVAWDLVFAVDCIYNPSLLPALVDTIDAVSTAGRTWALVVAELRQEDVLREFVDLWLKQASGKWDITRIDGLLDMHFVVWAGRKR</sequence>
<dbReference type="GO" id="GO:0008757">
    <property type="term" value="F:S-adenosylmethionine-dependent methyltransferase activity"/>
    <property type="evidence" value="ECO:0007669"/>
    <property type="project" value="UniProtKB-ARBA"/>
</dbReference>
<dbReference type="GO" id="GO:0032991">
    <property type="term" value="C:protein-containing complex"/>
    <property type="evidence" value="ECO:0007669"/>
    <property type="project" value="TreeGrafter"/>
</dbReference>
<evidence type="ECO:0000256" key="1">
    <source>
        <dbReference type="SAM" id="MobiDB-lite"/>
    </source>
</evidence>
<organism evidence="2 3">
    <name type="scientific">Boletus edulis BED1</name>
    <dbReference type="NCBI Taxonomy" id="1328754"/>
    <lineage>
        <taxon>Eukaryota</taxon>
        <taxon>Fungi</taxon>
        <taxon>Dikarya</taxon>
        <taxon>Basidiomycota</taxon>
        <taxon>Agaricomycotina</taxon>
        <taxon>Agaricomycetes</taxon>
        <taxon>Agaricomycetidae</taxon>
        <taxon>Boletales</taxon>
        <taxon>Boletineae</taxon>
        <taxon>Boletaceae</taxon>
        <taxon>Boletoideae</taxon>
        <taxon>Boletus</taxon>
    </lineage>
</organism>
<evidence type="ECO:0000313" key="2">
    <source>
        <dbReference type="EMBL" id="KAF8449379.1"/>
    </source>
</evidence>
<dbReference type="Gene3D" id="3.40.50.150">
    <property type="entry name" value="Vaccinia Virus protein VP39"/>
    <property type="match status" value="1"/>
</dbReference>
<accession>A0AAD4C6B5</accession>
<dbReference type="PANTHER" id="PTHR14614:SF109">
    <property type="entry name" value="RIBOSOMAL LYSINE N-METHYLTRANSFERASE 5"/>
    <property type="match status" value="1"/>
</dbReference>
<dbReference type="Proteomes" id="UP001194468">
    <property type="component" value="Unassembled WGS sequence"/>
</dbReference>
<dbReference type="GO" id="GO:0005829">
    <property type="term" value="C:cytosol"/>
    <property type="evidence" value="ECO:0007669"/>
    <property type="project" value="TreeGrafter"/>
</dbReference>
<dbReference type="Pfam" id="PF10294">
    <property type="entry name" value="Methyltransf_16"/>
    <property type="match status" value="2"/>
</dbReference>
<dbReference type="EMBL" id="WHUW01000003">
    <property type="protein sequence ID" value="KAF8449379.1"/>
    <property type="molecule type" value="Genomic_DNA"/>
</dbReference>
<name>A0AAD4C6B5_BOLED</name>
<dbReference type="PANTHER" id="PTHR14614">
    <property type="entry name" value="HEPATOCELLULAR CARCINOMA-ASSOCIATED ANTIGEN"/>
    <property type="match status" value="1"/>
</dbReference>
<dbReference type="AlphaFoldDB" id="A0AAD4C6B5"/>
<reference evidence="2" key="2">
    <citation type="journal article" date="2020" name="Nat. Commun.">
        <title>Large-scale genome sequencing of mycorrhizal fungi provides insights into the early evolution of symbiotic traits.</title>
        <authorList>
            <person name="Miyauchi S."/>
            <person name="Kiss E."/>
            <person name="Kuo A."/>
            <person name="Drula E."/>
            <person name="Kohler A."/>
            <person name="Sanchez-Garcia M."/>
            <person name="Morin E."/>
            <person name="Andreopoulos B."/>
            <person name="Barry K.W."/>
            <person name="Bonito G."/>
            <person name="Buee M."/>
            <person name="Carver A."/>
            <person name="Chen C."/>
            <person name="Cichocki N."/>
            <person name="Clum A."/>
            <person name="Culley D."/>
            <person name="Crous P.W."/>
            <person name="Fauchery L."/>
            <person name="Girlanda M."/>
            <person name="Hayes R.D."/>
            <person name="Keri Z."/>
            <person name="LaButti K."/>
            <person name="Lipzen A."/>
            <person name="Lombard V."/>
            <person name="Magnuson J."/>
            <person name="Maillard F."/>
            <person name="Murat C."/>
            <person name="Nolan M."/>
            <person name="Ohm R.A."/>
            <person name="Pangilinan J."/>
            <person name="Pereira M.F."/>
            <person name="Perotto S."/>
            <person name="Peter M."/>
            <person name="Pfister S."/>
            <person name="Riley R."/>
            <person name="Sitrit Y."/>
            <person name="Stielow J.B."/>
            <person name="Szollosi G."/>
            <person name="Zifcakova L."/>
            <person name="Stursova M."/>
            <person name="Spatafora J.W."/>
            <person name="Tedersoo L."/>
            <person name="Vaario L.M."/>
            <person name="Yamada A."/>
            <person name="Yan M."/>
            <person name="Wang P."/>
            <person name="Xu J."/>
            <person name="Bruns T."/>
            <person name="Baldrian P."/>
            <person name="Vilgalys R."/>
            <person name="Dunand C."/>
            <person name="Henrissat B."/>
            <person name="Grigoriev I.V."/>
            <person name="Hibbett D."/>
            <person name="Nagy L.G."/>
            <person name="Martin F.M."/>
        </authorList>
    </citation>
    <scope>NUCLEOTIDE SEQUENCE</scope>
    <source>
        <strain evidence="2">BED1</strain>
    </source>
</reference>
<protein>
    <recommendedName>
        <fullName evidence="4">Methyltransferase-domain-containing protein</fullName>
    </recommendedName>
</protein>
<comment type="caution">
    <text evidence="2">The sequence shown here is derived from an EMBL/GenBank/DDBJ whole genome shotgun (WGS) entry which is preliminary data.</text>
</comment>
<dbReference type="SUPFAM" id="SSF53335">
    <property type="entry name" value="S-adenosyl-L-methionine-dependent methyltransferases"/>
    <property type="match status" value="1"/>
</dbReference>
<proteinExistence type="predicted"/>
<evidence type="ECO:0000313" key="3">
    <source>
        <dbReference type="Proteomes" id="UP001194468"/>
    </source>
</evidence>
<evidence type="ECO:0008006" key="4">
    <source>
        <dbReference type="Google" id="ProtNLM"/>
    </source>
</evidence>